<keyword evidence="2" id="KW-1185">Reference proteome</keyword>
<comment type="caution">
    <text evidence="1">The sequence shown here is derived from an EMBL/GenBank/DDBJ whole genome shotgun (WGS) entry which is preliminary data.</text>
</comment>
<organism evidence="1 2">
    <name type="scientific">Caerostris darwini</name>
    <dbReference type="NCBI Taxonomy" id="1538125"/>
    <lineage>
        <taxon>Eukaryota</taxon>
        <taxon>Metazoa</taxon>
        <taxon>Ecdysozoa</taxon>
        <taxon>Arthropoda</taxon>
        <taxon>Chelicerata</taxon>
        <taxon>Arachnida</taxon>
        <taxon>Araneae</taxon>
        <taxon>Araneomorphae</taxon>
        <taxon>Entelegynae</taxon>
        <taxon>Araneoidea</taxon>
        <taxon>Araneidae</taxon>
        <taxon>Caerostris</taxon>
    </lineage>
</organism>
<reference evidence="1 2" key="1">
    <citation type="submission" date="2021-06" db="EMBL/GenBank/DDBJ databases">
        <title>Caerostris darwini draft genome.</title>
        <authorList>
            <person name="Kono N."/>
            <person name="Arakawa K."/>
        </authorList>
    </citation>
    <scope>NUCLEOTIDE SEQUENCE [LARGE SCALE GENOMIC DNA]</scope>
</reference>
<dbReference type="AlphaFoldDB" id="A0AAV4WG41"/>
<proteinExistence type="predicted"/>
<sequence length="89" mass="9799">MSKSLLCSTSCCFDNVQSDANRSGNVFIVSSHAKPRVQLGNGIADGDGLMTRCVSNYVPEIRHCLLYSAEDDKPESTSYVLYDVADYRL</sequence>
<name>A0AAV4WG41_9ARAC</name>
<protein>
    <recommendedName>
        <fullName evidence="3">Recombination activating protein 2</fullName>
    </recommendedName>
</protein>
<evidence type="ECO:0008006" key="3">
    <source>
        <dbReference type="Google" id="ProtNLM"/>
    </source>
</evidence>
<evidence type="ECO:0000313" key="2">
    <source>
        <dbReference type="Proteomes" id="UP001054837"/>
    </source>
</evidence>
<dbReference type="EMBL" id="BPLQ01014490">
    <property type="protein sequence ID" value="GIY80295.1"/>
    <property type="molecule type" value="Genomic_DNA"/>
</dbReference>
<gene>
    <name evidence="1" type="ORF">CDAR_19511</name>
</gene>
<accession>A0AAV4WG41</accession>
<dbReference type="Proteomes" id="UP001054837">
    <property type="component" value="Unassembled WGS sequence"/>
</dbReference>
<evidence type="ECO:0000313" key="1">
    <source>
        <dbReference type="EMBL" id="GIY80295.1"/>
    </source>
</evidence>